<proteinExistence type="predicted"/>
<evidence type="ECO:0000313" key="3">
    <source>
        <dbReference type="Proteomes" id="UP000000599"/>
    </source>
</evidence>
<accession>Q6BQ22</accession>
<evidence type="ECO:0000256" key="1">
    <source>
        <dbReference type="SAM" id="MobiDB-lite"/>
    </source>
</evidence>
<dbReference type="KEGG" id="dha:DEHA2E08976g"/>
<dbReference type="AlphaFoldDB" id="Q6BQ22"/>
<dbReference type="Proteomes" id="UP000000599">
    <property type="component" value="Chromosome E"/>
</dbReference>
<feature type="compositionally biased region" description="Low complexity" evidence="1">
    <location>
        <begin position="124"/>
        <end position="166"/>
    </location>
</feature>
<feature type="region of interest" description="Disordered" evidence="1">
    <location>
        <begin position="73"/>
        <end position="188"/>
    </location>
</feature>
<organism evidence="2 3">
    <name type="scientific">Debaryomyces hansenii (strain ATCC 36239 / CBS 767 / BCRC 21394 / JCM 1990 / NBRC 0083 / IGC 2968)</name>
    <name type="common">Yeast</name>
    <name type="synonym">Torulaspora hansenii</name>
    <dbReference type="NCBI Taxonomy" id="284592"/>
    <lineage>
        <taxon>Eukaryota</taxon>
        <taxon>Fungi</taxon>
        <taxon>Dikarya</taxon>
        <taxon>Ascomycota</taxon>
        <taxon>Saccharomycotina</taxon>
        <taxon>Pichiomycetes</taxon>
        <taxon>Debaryomycetaceae</taxon>
        <taxon>Debaryomyces</taxon>
    </lineage>
</organism>
<feature type="compositionally biased region" description="Basic and acidic residues" evidence="1">
    <location>
        <begin position="167"/>
        <end position="177"/>
    </location>
</feature>
<dbReference type="VEuPathDB" id="FungiDB:DEHA2E08976g"/>
<feature type="compositionally biased region" description="Polar residues" evidence="1">
    <location>
        <begin position="202"/>
        <end position="220"/>
    </location>
</feature>
<protein>
    <submittedName>
        <fullName evidence="2">DEHA2E08976p</fullName>
    </submittedName>
</protein>
<dbReference type="OMA" id="WWNILER"/>
<evidence type="ECO:0000313" key="2">
    <source>
        <dbReference type="EMBL" id="CAG87934.2"/>
    </source>
</evidence>
<dbReference type="HOGENOM" id="CLU_326512_0_0_1"/>
<feature type="compositionally biased region" description="Polar residues" evidence="1">
    <location>
        <begin position="73"/>
        <end position="90"/>
    </location>
</feature>
<dbReference type="RefSeq" id="XP_459698.2">
    <property type="nucleotide sequence ID" value="XM_459698.1"/>
</dbReference>
<dbReference type="FunCoup" id="Q6BQ22">
    <property type="interactions" value="34"/>
</dbReference>
<dbReference type="EMBL" id="CR382137">
    <property type="protein sequence ID" value="CAG87934.2"/>
    <property type="molecule type" value="Genomic_DNA"/>
</dbReference>
<dbReference type="GeneID" id="2902608"/>
<dbReference type="InParanoid" id="Q6BQ22"/>
<feature type="compositionally biased region" description="Polar residues" evidence="1">
    <location>
        <begin position="99"/>
        <end position="119"/>
    </location>
</feature>
<name>Q6BQ22_DEBHA</name>
<reference evidence="2 3" key="1">
    <citation type="journal article" date="2004" name="Nature">
        <title>Genome evolution in yeasts.</title>
        <authorList>
            <consortium name="Genolevures"/>
            <person name="Dujon B."/>
            <person name="Sherman D."/>
            <person name="Fischer G."/>
            <person name="Durrens P."/>
            <person name="Casaregola S."/>
            <person name="Lafontaine I."/>
            <person name="de Montigny J."/>
            <person name="Marck C."/>
            <person name="Neuveglise C."/>
            <person name="Talla E."/>
            <person name="Goffard N."/>
            <person name="Frangeul L."/>
            <person name="Aigle M."/>
            <person name="Anthouard V."/>
            <person name="Babour A."/>
            <person name="Barbe V."/>
            <person name="Barnay S."/>
            <person name="Blanchin S."/>
            <person name="Beckerich J.M."/>
            <person name="Beyne E."/>
            <person name="Bleykasten C."/>
            <person name="Boisrame A."/>
            <person name="Boyer J."/>
            <person name="Cattolico L."/>
            <person name="Confanioleri F."/>
            <person name="de Daruvar A."/>
            <person name="Despons L."/>
            <person name="Fabre E."/>
            <person name="Fairhead C."/>
            <person name="Ferry-Dumazet H."/>
            <person name="Groppi A."/>
            <person name="Hantraye F."/>
            <person name="Hennequin C."/>
            <person name="Jauniaux N."/>
            <person name="Joyet P."/>
            <person name="Kachouri R."/>
            <person name="Kerrest A."/>
            <person name="Koszul R."/>
            <person name="Lemaire M."/>
            <person name="Lesur I."/>
            <person name="Ma L."/>
            <person name="Muller H."/>
            <person name="Nicaud J.M."/>
            <person name="Nikolski M."/>
            <person name="Oztas S."/>
            <person name="Ozier-Kalogeropoulos O."/>
            <person name="Pellenz S."/>
            <person name="Potier S."/>
            <person name="Richard G.F."/>
            <person name="Straub M.L."/>
            <person name="Suleau A."/>
            <person name="Swennene D."/>
            <person name="Tekaia F."/>
            <person name="Wesolowski-Louvel M."/>
            <person name="Westhof E."/>
            <person name="Wirth B."/>
            <person name="Zeniou-Meyer M."/>
            <person name="Zivanovic I."/>
            <person name="Bolotin-Fukuhara M."/>
            <person name="Thierry A."/>
            <person name="Bouchier C."/>
            <person name="Caudron B."/>
            <person name="Scarpelli C."/>
            <person name="Gaillardin C."/>
            <person name="Weissenbach J."/>
            <person name="Wincker P."/>
            <person name="Souciet J.L."/>
        </authorList>
    </citation>
    <scope>NUCLEOTIDE SEQUENCE [LARGE SCALE GENOMIC DNA]</scope>
    <source>
        <strain evidence="3">ATCC 36239 / CBS 767 / BCRC 21394 / JCM 1990 / NBRC 0083 / IGC 2968</strain>
    </source>
</reference>
<sequence length="856" mass="97533">MNHANHSQSSLNDNNYYDISIGRNVSGNGMSGNKTFPSVYPPRRVGSLSSLLTLNDSKRPGDYYIQKMSNSSINLTGSNPKQKHTGTVNVANRPKSGESILSLQSNYSDETSSANSSQFDVPDSRLSSLTSNSLISPSQSPSHNSYGANNNSSANSSANTSNPASESNDKTNDKINEENENEDESNDQINSSLSTLTLKNQSMDSNSDLSYNQSPSTSQVVRPRLKASSTTNIIKQRPPKLQTMKSATSLQRAKTKFLNAKETKERQQLRKKLYDENDDDDDILANDLDIFNVPVIKNHAELYINNNSSKYLSRHDLVTDDSKYNVNSSTEMKPCPLPGRLNSTSDISCSSIIRTDISDDSILEESENSFSFGTDNDSKISQNISNFYNQRSESVSKLKKMTREQNMLYKLPTFIKSQSSIEDINLISPEKINCLDQTRPINLPPKTTTDKSKHNKEFQRVLNNYENNTKIFNESRKRVSESMVNQQQQWFKLMMSNKKECNKKLTSDKAMVRKLSWESNCPDKFRYEFFMNALSQDNEQSITNLKNSFEASKNKYSNLSDSIKVNKDIEFKNLIDLILQRPLYDSIMKEFNENSEVNFSLDDFKTDFKYLLYIKSLSESGLRKQDEIFLIPFFLILFQNENTMQEIYVLIELVNHEVLDSQFLKELNKSLGAWTNVNNFSSSNILYKFLYKFNNLKEFENLNSIHFFEMLIQINDKLPLSLSAPSTPVVSQSGQFSFTSPKTNGGDSNNSSKTNSIDQISELSIQNALNSSAYNLTLKFLQLIIVYAHSKKTKSKNNLKVFQSFLMIIFQYYHINWNNYSELVKLNRSIKLNNSADQSANLDCFVDKWKDAFKKF</sequence>
<dbReference type="OrthoDB" id="289721at2759"/>
<feature type="region of interest" description="Disordered" evidence="1">
    <location>
        <begin position="202"/>
        <end position="233"/>
    </location>
</feature>
<dbReference type="eggNOG" id="ENOG502QR4N">
    <property type="taxonomic scope" value="Eukaryota"/>
</dbReference>
<gene>
    <name evidence="2" type="ordered locus">DEHA2E08976g</name>
</gene>
<keyword evidence="3" id="KW-1185">Reference proteome</keyword>